<proteinExistence type="predicted"/>
<evidence type="ECO:0000313" key="1">
    <source>
        <dbReference type="EMBL" id="CAE2292532.1"/>
    </source>
</evidence>
<dbReference type="EMBL" id="HBKN01015176">
    <property type="protein sequence ID" value="CAE2292532.1"/>
    <property type="molecule type" value="Transcribed_RNA"/>
</dbReference>
<organism evidence="1">
    <name type="scientific">Guillardia theta</name>
    <name type="common">Cryptophyte</name>
    <name type="synonym">Cryptomonas phi</name>
    <dbReference type="NCBI Taxonomy" id="55529"/>
    <lineage>
        <taxon>Eukaryota</taxon>
        <taxon>Cryptophyceae</taxon>
        <taxon>Pyrenomonadales</taxon>
        <taxon>Geminigeraceae</taxon>
        <taxon>Guillardia</taxon>
    </lineage>
</organism>
<protein>
    <recommendedName>
        <fullName evidence="2">EF-hand domain-containing protein</fullName>
    </recommendedName>
</protein>
<dbReference type="Gene3D" id="1.10.238.10">
    <property type="entry name" value="EF-hand"/>
    <property type="match status" value="1"/>
</dbReference>
<sequence>MTLFQALHCNLSMNELQEHLLILDPQSSGVIKIPELMPFIAKRLQTRETTDQLIDAFRVFDKENRGGRRVVVGEECGEIICVRIDIRRRVAARSHSLRGADG</sequence>
<gene>
    <name evidence="1" type="ORF">GTHE00462_LOCUS11820</name>
</gene>
<accession>A0A7S4NJB6</accession>
<dbReference type="InterPro" id="IPR011992">
    <property type="entry name" value="EF-hand-dom_pair"/>
</dbReference>
<evidence type="ECO:0008006" key="2">
    <source>
        <dbReference type="Google" id="ProtNLM"/>
    </source>
</evidence>
<reference evidence="1" key="1">
    <citation type="submission" date="2021-01" db="EMBL/GenBank/DDBJ databases">
        <authorList>
            <person name="Corre E."/>
            <person name="Pelletier E."/>
            <person name="Niang G."/>
            <person name="Scheremetjew M."/>
            <person name="Finn R."/>
            <person name="Kale V."/>
            <person name="Holt S."/>
            <person name="Cochrane G."/>
            <person name="Meng A."/>
            <person name="Brown T."/>
            <person name="Cohen L."/>
        </authorList>
    </citation>
    <scope>NUCLEOTIDE SEQUENCE</scope>
    <source>
        <strain evidence="1">CCMP 2712</strain>
    </source>
</reference>
<dbReference type="AlphaFoldDB" id="A0A7S4NJB6"/>
<dbReference type="SUPFAM" id="SSF47473">
    <property type="entry name" value="EF-hand"/>
    <property type="match status" value="1"/>
</dbReference>
<name>A0A7S4NJB6_GUITH</name>